<feature type="signal peptide" evidence="1">
    <location>
        <begin position="1"/>
        <end position="22"/>
    </location>
</feature>
<dbReference type="SUPFAM" id="SSF53335">
    <property type="entry name" value="S-adenosyl-L-methionine-dependent methyltransferases"/>
    <property type="match status" value="1"/>
</dbReference>
<feature type="chain" id="PRO_5012593248" description="Methyltransferase domain-containing protein" evidence="1">
    <location>
        <begin position="23"/>
        <end position="460"/>
    </location>
</feature>
<keyword evidence="1" id="KW-0732">Signal</keyword>
<name>A0A1Q9EGQ6_SYMMI</name>
<dbReference type="Proteomes" id="UP000186817">
    <property type="component" value="Unassembled WGS sequence"/>
</dbReference>
<dbReference type="AlphaFoldDB" id="A0A1Q9EGQ6"/>
<gene>
    <name evidence="2" type="ORF">AK812_SmicGene10121</name>
</gene>
<dbReference type="InterPro" id="IPR029063">
    <property type="entry name" value="SAM-dependent_MTases_sf"/>
</dbReference>
<dbReference type="CDD" id="cd02440">
    <property type="entry name" value="AdoMet_MTases"/>
    <property type="match status" value="1"/>
</dbReference>
<dbReference type="OrthoDB" id="421557at2759"/>
<evidence type="ECO:0000256" key="1">
    <source>
        <dbReference type="SAM" id="SignalP"/>
    </source>
</evidence>
<dbReference type="Gene3D" id="3.40.50.150">
    <property type="entry name" value="Vaccinia Virus protein VP39"/>
    <property type="match status" value="1"/>
</dbReference>
<evidence type="ECO:0000313" key="2">
    <source>
        <dbReference type="EMBL" id="OLQ06571.1"/>
    </source>
</evidence>
<sequence>MLAASIAESVLACLFLLPGVVCQASEEEIAAATDVIFLPWSVRLRRGASPNAAKLCWWHEYLDDFLKHSYRQCCCAGPTQSLQCWDGDTSEGPPRACCHYRYGPGTTCFPLHGRVRLEFPGLPVLSARLKPSKYEYEPYFAALLTQGHLLEPFLEAPVGRQKLRAVDLGAGKGLDSVILSKMGHLVVAMEQDPQELQLIDTNKKLNNVSFEVVPADLTETEATAARLLAASGGAAFDLIVANFLAYLPPAVFLKVLDLVERIGTPDFVWLWPCGKEEFDPDDEQRPNRDQATLRFEAVDVLTFGNVGNPFEAKVQLGNLRICALQRRGRPPGAWRYRWPRARAARVLSASAACAPPLWRCSPEGLLFQVENYDAVCSMAESNCKRLDLELDLDNDMELVARLTCVGLTSPPPGKEDAAGPLKVEPKVSVPAKLRQKEEAWHPKVRTALRPRFGGGFLFHA</sequence>
<reference evidence="2 3" key="1">
    <citation type="submission" date="2016-02" db="EMBL/GenBank/DDBJ databases">
        <title>Genome analysis of coral dinoflagellate symbionts highlights evolutionary adaptations to a symbiotic lifestyle.</title>
        <authorList>
            <person name="Aranda M."/>
            <person name="Li Y."/>
            <person name="Liew Y.J."/>
            <person name="Baumgarten S."/>
            <person name="Simakov O."/>
            <person name="Wilson M."/>
            <person name="Piel J."/>
            <person name="Ashoor H."/>
            <person name="Bougouffa S."/>
            <person name="Bajic V.B."/>
            <person name="Ryu T."/>
            <person name="Ravasi T."/>
            <person name="Bayer T."/>
            <person name="Micklem G."/>
            <person name="Kim H."/>
            <person name="Bhak J."/>
            <person name="Lajeunesse T.C."/>
            <person name="Voolstra C.R."/>
        </authorList>
    </citation>
    <scope>NUCLEOTIDE SEQUENCE [LARGE SCALE GENOMIC DNA]</scope>
    <source>
        <strain evidence="2 3">CCMP2467</strain>
    </source>
</reference>
<proteinExistence type="predicted"/>
<evidence type="ECO:0000313" key="3">
    <source>
        <dbReference type="Proteomes" id="UP000186817"/>
    </source>
</evidence>
<comment type="caution">
    <text evidence="2">The sequence shown here is derived from an EMBL/GenBank/DDBJ whole genome shotgun (WGS) entry which is preliminary data.</text>
</comment>
<dbReference type="EMBL" id="LSRX01000157">
    <property type="protein sequence ID" value="OLQ06571.1"/>
    <property type="molecule type" value="Genomic_DNA"/>
</dbReference>
<organism evidence="2 3">
    <name type="scientific">Symbiodinium microadriaticum</name>
    <name type="common">Dinoflagellate</name>
    <name type="synonym">Zooxanthella microadriatica</name>
    <dbReference type="NCBI Taxonomy" id="2951"/>
    <lineage>
        <taxon>Eukaryota</taxon>
        <taxon>Sar</taxon>
        <taxon>Alveolata</taxon>
        <taxon>Dinophyceae</taxon>
        <taxon>Suessiales</taxon>
        <taxon>Symbiodiniaceae</taxon>
        <taxon>Symbiodinium</taxon>
    </lineage>
</organism>
<protein>
    <recommendedName>
        <fullName evidence="4">Methyltransferase domain-containing protein</fullName>
    </recommendedName>
</protein>
<evidence type="ECO:0008006" key="4">
    <source>
        <dbReference type="Google" id="ProtNLM"/>
    </source>
</evidence>
<accession>A0A1Q9EGQ6</accession>
<keyword evidence="3" id="KW-1185">Reference proteome</keyword>